<dbReference type="Gene3D" id="3.30.9.10">
    <property type="entry name" value="D-Amino Acid Oxidase, subunit A, domain 2"/>
    <property type="match status" value="1"/>
</dbReference>
<evidence type="ECO:0000313" key="7">
    <source>
        <dbReference type="Proteomes" id="UP000002748"/>
    </source>
</evidence>
<dbReference type="GO" id="GO:0016709">
    <property type="term" value="F:oxidoreductase activity, acting on paired donors, with incorporation or reduction of molecular oxygen, NAD(P)H as one donor, and incorporation of one atom of oxygen"/>
    <property type="evidence" value="ECO:0007669"/>
    <property type="project" value="UniProtKB-ARBA"/>
</dbReference>
<keyword evidence="4" id="KW-0560">Oxidoreductase</keyword>
<dbReference type="GO" id="GO:0071949">
    <property type="term" value="F:FAD binding"/>
    <property type="evidence" value="ECO:0007669"/>
    <property type="project" value="InterPro"/>
</dbReference>
<sequence length="599" mass="66550">MPSLKRPLPVLIIGNGPVGLLLAYGLVKQDGDLTLTPVPVILVARHLRRLGVPKAHALSPRSLEICRQLNVPVHVLRSLPAHREDAQYVQFVTNLSGQNLGRLDYERMHADVLNYSPEMTHNVSQPDLEEILETLLLQDPTTQHLVDYRKGWTWTGYEERMDANGTTYCVSRVEDTYTGEETTVESLMIVGADGANSAVRNALGIKSEGEQTADVMMTIHFHADLRAVVGDRVGMLHWILDPEARGFIISYDLDCNHVLIHNVAPDDPLASFTPDKCMRIVRAAIGQDVPFDFECSMPWILTRKVARQYYRGNVVLAGDAAHQYPPTGGLGMNSGIGDAHNLVYKIAATYHAWADMPAMFASYEAERRPVAVRNSLQSVKNGKNIFAMLKALGTTSSDPAIARMEMERSLADPRKLAHLKALIQEQAEHFDNLNLHLGYIYYSAYQPKSASTYHPAYVRGARMPHAWVKSKQPVFNNLKPVDLSYMAGDIGQDKLQKWQYSTLDLVPAASYVLIHSGSWGKKALQLRMLLAAHRIPLVILEAGKDFEFVDKKAGKVWQDGFGLKHGAVLVRPDQHVEAVPGKDAVPQAIVDQVLLTLTI</sequence>
<dbReference type="EMBL" id="ALBS01000096">
    <property type="protein sequence ID" value="EJT50643.1"/>
    <property type="molecule type" value="Genomic_DNA"/>
</dbReference>
<comment type="caution">
    <text evidence="6">The sequence shown here is derived from an EMBL/GenBank/DDBJ whole genome shotgun (WGS) entry which is preliminary data.</text>
</comment>
<comment type="cofactor">
    <cofactor evidence="1">
        <name>FAD</name>
        <dbReference type="ChEBI" id="CHEBI:57692"/>
    </cofactor>
</comment>
<dbReference type="Gene3D" id="3.40.30.120">
    <property type="match status" value="1"/>
</dbReference>
<proteinExistence type="predicted"/>
<dbReference type="Gene3D" id="3.50.50.60">
    <property type="entry name" value="FAD/NAD(P)-binding domain"/>
    <property type="match status" value="1"/>
</dbReference>
<evidence type="ECO:0000259" key="5">
    <source>
        <dbReference type="Pfam" id="PF01494"/>
    </source>
</evidence>
<keyword evidence="3" id="KW-0274">FAD</keyword>
<dbReference type="Pfam" id="PF01494">
    <property type="entry name" value="FAD_binding_3"/>
    <property type="match status" value="1"/>
</dbReference>
<keyword evidence="2" id="KW-0285">Flavoprotein</keyword>
<evidence type="ECO:0000256" key="3">
    <source>
        <dbReference type="ARBA" id="ARBA00022827"/>
    </source>
</evidence>
<evidence type="ECO:0000256" key="2">
    <source>
        <dbReference type="ARBA" id="ARBA00022630"/>
    </source>
</evidence>
<dbReference type="AlphaFoldDB" id="J5R4E6"/>
<reference evidence="6 7" key="1">
    <citation type="journal article" date="2012" name="Eukaryot. Cell">
        <title>Draft genome sequence of CBS 2479, the standard type strain of Trichosporon asahii.</title>
        <authorList>
            <person name="Yang R.Y."/>
            <person name="Li H.T."/>
            <person name="Zhu H."/>
            <person name="Zhou G.P."/>
            <person name="Wang M."/>
            <person name="Wang L."/>
        </authorList>
    </citation>
    <scope>NUCLEOTIDE SEQUENCE [LARGE SCALE GENOMIC DNA]</scope>
    <source>
        <strain evidence="7">ATCC 90039 / CBS 2479 / JCM 2466 / KCTC 7840 / NCYC 2677 / UAMH 7654</strain>
    </source>
</reference>
<dbReference type="KEGG" id="tasa:A1Q1_08195"/>
<evidence type="ECO:0000256" key="1">
    <source>
        <dbReference type="ARBA" id="ARBA00001974"/>
    </source>
</evidence>
<dbReference type="Proteomes" id="UP000002748">
    <property type="component" value="Unassembled WGS sequence"/>
</dbReference>
<dbReference type="InterPro" id="IPR036188">
    <property type="entry name" value="FAD/NAD-bd_sf"/>
</dbReference>
<dbReference type="SUPFAM" id="SSF51905">
    <property type="entry name" value="FAD/NAD(P)-binding domain"/>
    <property type="match status" value="1"/>
</dbReference>
<dbReference type="VEuPathDB" id="FungiDB:A1Q1_08195"/>
<dbReference type="PANTHER" id="PTHR43004:SF19">
    <property type="entry name" value="BINDING MONOOXYGENASE, PUTATIVE (JCVI)-RELATED"/>
    <property type="match status" value="1"/>
</dbReference>
<evidence type="ECO:0000313" key="6">
    <source>
        <dbReference type="EMBL" id="EJT50643.1"/>
    </source>
</evidence>
<accession>J5R4E6</accession>
<dbReference type="PANTHER" id="PTHR43004">
    <property type="entry name" value="TRK SYSTEM POTASSIUM UPTAKE PROTEIN"/>
    <property type="match status" value="1"/>
</dbReference>
<dbReference type="PRINTS" id="PR00420">
    <property type="entry name" value="RNGMNOXGNASE"/>
</dbReference>
<dbReference type="RefSeq" id="XP_014181817.1">
    <property type="nucleotide sequence ID" value="XM_014326342.1"/>
</dbReference>
<evidence type="ECO:0000256" key="4">
    <source>
        <dbReference type="ARBA" id="ARBA00023002"/>
    </source>
</evidence>
<dbReference type="InterPro" id="IPR050641">
    <property type="entry name" value="RIFMO-like"/>
</dbReference>
<dbReference type="HOGENOM" id="CLU_009665_14_3_1"/>
<gene>
    <name evidence="6" type="ORF">A1Q1_08195</name>
</gene>
<name>J5R4E6_TRIAS</name>
<dbReference type="InterPro" id="IPR002938">
    <property type="entry name" value="FAD-bd"/>
</dbReference>
<organism evidence="6 7">
    <name type="scientific">Trichosporon asahii var. asahii (strain ATCC 90039 / CBS 2479 / JCM 2466 / KCTC 7840 / NBRC 103889/ NCYC 2677 / UAMH 7654)</name>
    <name type="common">Yeast</name>
    <dbReference type="NCBI Taxonomy" id="1186058"/>
    <lineage>
        <taxon>Eukaryota</taxon>
        <taxon>Fungi</taxon>
        <taxon>Dikarya</taxon>
        <taxon>Basidiomycota</taxon>
        <taxon>Agaricomycotina</taxon>
        <taxon>Tremellomycetes</taxon>
        <taxon>Trichosporonales</taxon>
        <taxon>Trichosporonaceae</taxon>
        <taxon>Trichosporon</taxon>
    </lineage>
</organism>
<dbReference type="GeneID" id="25991707"/>
<protein>
    <submittedName>
        <fullName evidence="6">FAD binding domain-containing protein</fullName>
    </submittedName>
</protein>
<dbReference type="OrthoDB" id="2690153at2759"/>
<feature type="domain" description="FAD-binding" evidence="5">
    <location>
        <begin position="9"/>
        <end position="373"/>
    </location>
</feature>